<comment type="cofactor">
    <cofactor evidence="14 16">
        <name>Ca(2+)</name>
        <dbReference type="ChEBI" id="CHEBI:29108"/>
    </cofactor>
    <text evidence="14 16">Binds 2 calcium ions per subunit.</text>
</comment>
<evidence type="ECO:0000256" key="6">
    <source>
        <dbReference type="ARBA" id="ARBA00022723"/>
    </source>
</evidence>
<feature type="binding site" evidence="14">
    <location>
        <position position="254"/>
    </location>
    <ligand>
        <name>Ca(2+)</name>
        <dbReference type="ChEBI" id="CHEBI:29108"/>
        <label>2</label>
    </ligand>
</feature>
<dbReference type="InterPro" id="IPR002016">
    <property type="entry name" value="Haem_peroxidase"/>
</dbReference>
<feature type="binding site" description="axial binding residue" evidence="14">
    <location>
        <position position="253"/>
    </location>
    <ligand>
        <name>heme b</name>
        <dbReference type="ChEBI" id="CHEBI:60344"/>
    </ligand>
    <ligandPart>
        <name>Fe</name>
        <dbReference type="ChEBI" id="CHEBI:18248"/>
    </ligandPart>
</feature>
<comment type="caution">
    <text evidence="18">The sequence shown here is derived from an EMBL/GenBank/DDBJ whole genome shotgun (WGS) entry which is preliminary data.</text>
</comment>
<dbReference type="Gene3D" id="1.10.520.10">
    <property type="match status" value="1"/>
</dbReference>
<dbReference type="InterPro" id="IPR000823">
    <property type="entry name" value="Peroxidase_pln"/>
</dbReference>
<evidence type="ECO:0000256" key="9">
    <source>
        <dbReference type="ARBA" id="ARBA00023004"/>
    </source>
</evidence>
<feature type="binding site" evidence="14">
    <location>
        <position position="137"/>
    </location>
    <ligand>
        <name>Ca(2+)</name>
        <dbReference type="ChEBI" id="CHEBI:29108"/>
        <label>1</label>
    </ligand>
</feature>
<proteinExistence type="inferred from homology"/>
<feature type="disulfide bond" evidence="15">
    <location>
        <begin position="260"/>
        <end position="286"/>
    </location>
</feature>
<evidence type="ECO:0000256" key="12">
    <source>
        <dbReference type="ARBA" id="ARBA00023324"/>
    </source>
</evidence>
<keyword evidence="6 14" id="KW-0479">Metal-binding</keyword>
<keyword evidence="19" id="KW-1185">Reference proteome</keyword>
<keyword evidence="10 15" id="KW-1015">Disulfide bond</keyword>
<dbReference type="PROSITE" id="PS50873">
    <property type="entry name" value="PEROXIDASE_4"/>
    <property type="match status" value="1"/>
</dbReference>
<comment type="catalytic activity">
    <reaction evidence="1 16">
        <text>2 a phenolic donor + H2O2 = 2 a phenolic radical donor + 2 H2O</text>
        <dbReference type="Rhea" id="RHEA:56136"/>
        <dbReference type="ChEBI" id="CHEBI:15377"/>
        <dbReference type="ChEBI" id="CHEBI:16240"/>
        <dbReference type="ChEBI" id="CHEBI:139520"/>
        <dbReference type="ChEBI" id="CHEBI:139521"/>
        <dbReference type="EC" id="1.11.1.7"/>
    </reaction>
</comment>
<name>A0A6G1BZ75_9ORYZ</name>
<keyword evidence="4 16" id="KW-0575">Peroxidase</keyword>
<evidence type="ECO:0000256" key="1">
    <source>
        <dbReference type="ARBA" id="ARBA00000189"/>
    </source>
</evidence>
<feature type="binding site" evidence="14">
    <location>
        <position position="310"/>
    </location>
    <ligand>
        <name>Ca(2+)</name>
        <dbReference type="ChEBI" id="CHEBI:29108"/>
        <label>2</label>
    </ligand>
</feature>
<gene>
    <name evidence="18" type="ORF">E2562_023502</name>
</gene>
<dbReference type="Proteomes" id="UP000479710">
    <property type="component" value="Unassembled WGS sequence"/>
</dbReference>
<keyword evidence="8 16" id="KW-0560">Oxidoreductase</keyword>
<dbReference type="GO" id="GO:0005576">
    <property type="term" value="C:extracellular region"/>
    <property type="evidence" value="ECO:0007669"/>
    <property type="project" value="UniProtKB-SubCell"/>
</dbReference>
<feature type="binding site" evidence="14">
    <location>
        <position position="151"/>
    </location>
    <ligand>
        <name>Ca(2+)</name>
        <dbReference type="ChEBI" id="CHEBI:29108"/>
        <label>1</label>
    </ligand>
</feature>
<dbReference type="InterPro" id="IPR033905">
    <property type="entry name" value="Secretory_peroxidase"/>
</dbReference>
<dbReference type="PRINTS" id="PR00461">
    <property type="entry name" value="PLPEROXIDASE"/>
</dbReference>
<dbReference type="FunFam" id="1.10.420.10:FF:000001">
    <property type="entry name" value="Peroxidase"/>
    <property type="match status" value="1"/>
</dbReference>
<keyword evidence="3 16" id="KW-0964">Secreted</keyword>
<evidence type="ECO:0000256" key="16">
    <source>
        <dbReference type="RuleBase" id="RU362060"/>
    </source>
</evidence>
<dbReference type="InterPro" id="IPR012876">
    <property type="entry name" value="DUF1677_pln"/>
</dbReference>
<keyword evidence="12 16" id="KW-0376">Hydrogen peroxide</keyword>
<feature type="binding site" evidence="13">
    <location>
        <position position="223"/>
    </location>
    <ligand>
        <name>substrate</name>
    </ligand>
</feature>
<evidence type="ECO:0000256" key="15">
    <source>
        <dbReference type="PIRSR" id="PIRSR600823-5"/>
    </source>
</evidence>
<evidence type="ECO:0000256" key="5">
    <source>
        <dbReference type="ARBA" id="ARBA00022617"/>
    </source>
</evidence>
<comment type="subcellular location">
    <subcellularLocation>
        <location evidence="16">Secreted</location>
    </subcellularLocation>
</comment>
<reference evidence="18 19" key="1">
    <citation type="submission" date="2019-11" db="EMBL/GenBank/DDBJ databases">
        <title>Whole genome sequence of Oryza granulata.</title>
        <authorList>
            <person name="Li W."/>
        </authorList>
    </citation>
    <scope>NUCLEOTIDE SEQUENCE [LARGE SCALE GENOMIC DNA]</scope>
    <source>
        <strain evidence="19">cv. Menghai</strain>
        <tissue evidence="18">Leaf</tissue>
    </source>
</reference>
<comment type="similarity">
    <text evidence="16">Belongs to the peroxidase family. Classical plant (class III) peroxidase subfamily.</text>
</comment>
<feature type="binding site" evidence="14">
    <location>
        <position position="135"/>
    </location>
    <ligand>
        <name>Ca(2+)</name>
        <dbReference type="ChEBI" id="CHEBI:29108"/>
        <label>1</label>
    </ligand>
</feature>
<protein>
    <recommendedName>
        <fullName evidence="16">Peroxidase</fullName>
        <ecNumber evidence="16">1.11.1.7</ecNumber>
    </recommendedName>
</protein>
<evidence type="ECO:0000256" key="2">
    <source>
        <dbReference type="ARBA" id="ARBA00002322"/>
    </source>
</evidence>
<evidence type="ECO:0000256" key="4">
    <source>
        <dbReference type="ARBA" id="ARBA00022559"/>
    </source>
</evidence>
<dbReference type="GO" id="GO:0046872">
    <property type="term" value="F:metal ion binding"/>
    <property type="evidence" value="ECO:0007669"/>
    <property type="project" value="UniProtKB-UniRule"/>
</dbReference>
<feature type="binding site" evidence="14">
    <location>
        <position position="305"/>
    </location>
    <ligand>
        <name>Ca(2+)</name>
        <dbReference type="ChEBI" id="CHEBI:29108"/>
        <label>2</label>
    </ligand>
</feature>
<keyword evidence="7 14" id="KW-0106">Calcium</keyword>
<dbReference type="OrthoDB" id="2113341at2759"/>
<evidence type="ECO:0000313" key="18">
    <source>
        <dbReference type="EMBL" id="KAF0893250.1"/>
    </source>
</evidence>
<dbReference type="PRINTS" id="PR00458">
    <property type="entry name" value="PEROXIDASE"/>
</dbReference>
<dbReference type="AlphaFoldDB" id="A0A6G1BZ75"/>
<comment type="cofactor">
    <cofactor evidence="14 16">
        <name>heme b</name>
        <dbReference type="ChEBI" id="CHEBI:60344"/>
    </cofactor>
    <text evidence="14 16">Binds 1 heme b (iron(II)-protoporphyrin IX) group per subunit.</text>
</comment>
<evidence type="ECO:0000256" key="7">
    <source>
        <dbReference type="ARBA" id="ARBA00022837"/>
    </source>
</evidence>
<evidence type="ECO:0000256" key="8">
    <source>
        <dbReference type="ARBA" id="ARBA00023002"/>
    </source>
</evidence>
<feature type="domain" description="Plant heme peroxidase family profile" evidence="17">
    <location>
        <begin position="132"/>
        <end position="382"/>
    </location>
</feature>
<evidence type="ECO:0000256" key="3">
    <source>
        <dbReference type="ARBA" id="ARBA00022525"/>
    </source>
</evidence>
<dbReference type="Gene3D" id="1.10.420.10">
    <property type="entry name" value="Peroxidase, domain 2"/>
    <property type="match status" value="1"/>
</dbReference>
<evidence type="ECO:0000256" key="11">
    <source>
        <dbReference type="ARBA" id="ARBA00023283"/>
    </source>
</evidence>
<organism evidence="18 19">
    <name type="scientific">Oryza meyeriana var. granulata</name>
    <dbReference type="NCBI Taxonomy" id="110450"/>
    <lineage>
        <taxon>Eukaryota</taxon>
        <taxon>Viridiplantae</taxon>
        <taxon>Streptophyta</taxon>
        <taxon>Embryophyta</taxon>
        <taxon>Tracheophyta</taxon>
        <taxon>Spermatophyta</taxon>
        <taxon>Magnoliopsida</taxon>
        <taxon>Liliopsida</taxon>
        <taxon>Poales</taxon>
        <taxon>Poaceae</taxon>
        <taxon>BOP clade</taxon>
        <taxon>Oryzoideae</taxon>
        <taxon>Oryzeae</taxon>
        <taxon>Oryzinae</taxon>
        <taxon>Oryza</taxon>
        <taxon>Oryza meyeriana</taxon>
    </lineage>
</organism>
<feature type="binding site" evidence="14">
    <location>
        <position position="302"/>
    </location>
    <ligand>
        <name>Ca(2+)</name>
        <dbReference type="ChEBI" id="CHEBI:29108"/>
        <label>2</label>
    </ligand>
</feature>
<accession>A0A6G1BZ75</accession>
<sequence>MMEEDVAATAEQQQPLQPVAKVEDAWCECCGMSEECTPEYIREVRGQFSGRWVCELCAEAVTEEAEKNGGAPGPHRRLQALQRLREDAPGVVPGGGHAGDPPQALQATTAAADSLLQLAIELARVHRIIATWLQGCDASLLIVPTPTRSSERVAIPNQTLRGFNIVNAVKSTLEAACPAVVSCADTLALMARDSVVLLGGATYDVALGRRDSLQSNAWEVDLPAPFSSLDDTLRHFAAKGFSAEETVVLFGAHTVGGTHCSSFRYRLAKPDGTMDENLRCDMVVVCGQVDQPPVADAMTFLDPVTPFAVDNAYYAQLMSNRSLLQVDQEAATHGATAGYVAYYAANPDAFLRRFSEVMVKLETVGVLEGDAGEVRRVCTKYNTS</sequence>
<keyword evidence="5 16" id="KW-0349">Heme</keyword>
<evidence type="ECO:0000259" key="17">
    <source>
        <dbReference type="PROSITE" id="PS50873"/>
    </source>
</evidence>
<dbReference type="GO" id="GO:0006979">
    <property type="term" value="P:response to oxidative stress"/>
    <property type="evidence" value="ECO:0007669"/>
    <property type="project" value="UniProtKB-UniRule"/>
</dbReference>
<dbReference type="Pfam" id="PF00141">
    <property type="entry name" value="peroxidase"/>
    <property type="match status" value="1"/>
</dbReference>
<keyword evidence="9 14" id="KW-0408">Iron</keyword>
<dbReference type="EMBL" id="SPHZ02000011">
    <property type="protein sequence ID" value="KAF0893250.1"/>
    <property type="molecule type" value="Genomic_DNA"/>
</dbReference>
<evidence type="ECO:0000256" key="14">
    <source>
        <dbReference type="PIRSR" id="PIRSR600823-3"/>
    </source>
</evidence>
<dbReference type="PANTHER" id="PTHR31517">
    <property type="match status" value="1"/>
</dbReference>
<evidence type="ECO:0000256" key="10">
    <source>
        <dbReference type="ARBA" id="ARBA00023157"/>
    </source>
</evidence>
<feature type="binding site" evidence="14">
    <location>
        <position position="139"/>
    </location>
    <ligand>
        <name>Ca(2+)</name>
        <dbReference type="ChEBI" id="CHEBI:29108"/>
        <label>1</label>
    </ligand>
</feature>
<feature type="disulfide bond" evidence="15">
    <location>
        <begin position="183"/>
        <end position="378"/>
    </location>
</feature>
<evidence type="ECO:0000256" key="13">
    <source>
        <dbReference type="PIRSR" id="PIRSR600823-2"/>
    </source>
</evidence>
<dbReference type="GO" id="GO:0020037">
    <property type="term" value="F:heme binding"/>
    <property type="evidence" value="ECO:0007669"/>
    <property type="project" value="UniProtKB-UniRule"/>
</dbReference>
<dbReference type="CDD" id="cd00693">
    <property type="entry name" value="secretory_peroxidase"/>
    <property type="match status" value="1"/>
</dbReference>
<dbReference type="SUPFAM" id="SSF48113">
    <property type="entry name" value="Heme-dependent peroxidases"/>
    <property type="match status" value="1"/>
</dbReference>
<dbReference type="PANTHER" id="PTHR31517:SF59">
    <property type="entry name" value="PEROXIDASE"/>
    <property type="match status" value="1"/>
</dbReference>
<dbReference type="GO" id="GO:0042744">
    <property type="term" value="P:hydrogen peroxide catabolic process"/>
    <property type="evidence" value="ECO:0007669"/>
    <property type="project" value="UniProtKB-KW"/>
</dbReference>
<dbReference type="GO" id="GO:0140825">
    <property type="term" value="F:lactoperoxidase activity"/>
    <property type="evidence" value="ECO:0007669"/>
    <property type="project" value="UniProtKB-EC"/>
</dbReference>
<dbReference type="InterPro" id="IPR010255">
    <property type="entry name" value="Haem_peroxidase_sf"/>
</dbReference>
<comment type="function">
    <text evidence="2">Removal of H(2)O(2), oxidation of toxic reductants, biosynthesis and degradation of lignin, suberization, auxin catabolism, response to environmental stresses such as wounding, pathogen attack and oxidative stress. These functions might be dependent on each isozyme/isoform in each plant tissue.</text>
</comment>
<evidence type="ECO:0000313" key="19">
    <source>
        <dbReference type="Proteomes" id="UP000479710"/>
    </source>
</evidence>
<keyword evidence="11" id="KW-0873">Pyrrolidone carboxylic acid</keyword>
<dbReference type="Pfam" id="PF07911">
    <property type="entry name" value="DUF1677"/>
    <property type="match status" value="1"/>
</dbReference>
<dbReference type="EC" id="1.11.1.7" evidence="16"/>